<dbReference type="SUPFAM" id="SSF54862">
    <property type="entry name" value="4Fe-4S ferredoxins"/>
    <property type="match status" value="1"/>
</dbReference>
<feature type="domain" description="4Fe-4S ferredoxin-type" evidence="1">
    <location>
        <begin position="811"/>
        <end position="842"/>
    </location>
</feature>
<evidence type="ECO:0000313" key="3">
    <source>
        <dbReference type="Proteomes" id="UP000315995"/>
    </source>
</evidence>
<dbReference type="Gene3D" id="3.30.2070.10">
    <property type="entry name" value="Formate dehydrogenase/DMSO reductase"/>
    <property type="match status" value="1"/>
</dbReference>
<accession>A0A5B8Y6H7</accession>
<dbReference type="Gene3D" id="3.40.50.740">
    <property type="match status" value="1"/>
</dbReference>
<dbReference type="InterPro" id="IPR030948">
    <property type="entry name" value="TAT_var_transloc_signal_dom"/>
</dbReference>
<dbReference type="EMBL" id="CP041186">
    <property type="protein sequence ID" value="QDG50435.1"/>
    <property type="molecule type" value="Genomic_DNA"/>
</dbReference>
<dbReference type="RefSeq" id="WP_141196928.1">
    <property type="nucleotide sequence ID" value="NZ_CP041186.1"/>
</dbReference>
<dbReference type="CDD" id="cd10551">
    <property type="entry name" value="PsrB"/>
    <property type="match status" value="1"/>
</dbReference>
<dbReference type="PROSITE" id="PS51379">
    <property type="entry name" value="4FE4S_FER_2"/>
    <property type="match status" value="3"/>
</dbReference>
<reference evidence="2 3" key="1">
    <citation type="submission" date="2019-06" db="EMBL/GenBank/DDBJ databases">
        <title>Persicimonas caeni gen. nov., sp. nov., a predatory bacterium isolated from solar saltern.</title>
        <authorList>
            <person name="Wang S."/>
        </authorList>
    </citation>
    <scope>NUCLEOTIDE SEQUENCE [LARGE SCALE GENOMIC DNA]</scope>
    <source>
        <strain evidence="2 3">YN101</strain>
    </source>
</reference>
<dbReference type="AlphaFoldDB" id="A0A4Y6PRM1"/>
<dbReference type="Proteomes" id="UP000315995">
    <property type="component" value="Chromosome"/>
</dbReference>
<dbReference type="SUPFAM" id="SSF50692">
    <property type="entry name" value="ADC-like"/>
    <property type="match status" value="1"/>
</dbReference>
<sequence>MADEKHSLEAMRQRLEERAEDDRLWQTLAELDTPEKLQQWAKDEFPEGAFEWPEGASRRQFLQLMGASLVMAGAAGCAREPEGDVVPYVKQPEQVVPGEPLCFASAFLLDGFANGVLVESHAGRPTKVEGNALHPTSLGSADAFAQASTWSLYDPERSQAVLEHTEDAPLERTWTNFTSQLRAHLGAKATTKGQGVRVLTETVTSPTLAGQLDAFLEEYPEASWHHWSPINRDNMREGTERAFGRVLHPRYHFDKADLILAVDSDFLHRGPGRLRYAHDWAERRKATKPDPKMNRMYAVEATFTVTGSMADNRLRMDPRRIEGFLRAVARRLGVPTADDGFEPTPREQRWVEQVARDLRANRGASVVVPGLQQPPAVHALAHAINAALDNVGTTVTYSVPVAAQPEAQLDSLRQLARDIDAGEVDTLVILGGNPVYNAPADLALGELLQKIDFSVHLSTYFDETSEQCRWHVPRAHTLEAWTDARANDGTITILQPLIEPLYKGKSTHEMLDAMLGNTRRGHVILMERWRERFGEDRFPRLWRRSLHDGMVPDTVFGPESVTVRGGFDVVSRRTTDDGLTVIFAPDPSVWDGRFANIGMLQELPKPLSSLTWDNAALISPKTSARLGLENEDVVELTYRERTVEAPVWVMPGHADGCVTVRLGYGKKAGGSLEKGRGFNAYALRTSEALWFDGGLELRKTERTYPLAATQGHHRMYGRPIVRHATLDEFREERAPAQNEDEEHSLYPEYEYDSYAWGMSIDQTLCIGCGACVAACQAENNIPIVGKEQVRMAREMHWIRVDTYYEGSADEPNAYHQPVPCMHCEKAPCELVCPVEATSHSAEGLNEMTYNRCIGTRYCSNNCPYKVRRFNFLDYTHEEKEKMEAVLDLKYNPDVTVRSRGVMEKCTYCVQRINAARVEAKTQDRRIRDGEIETACQEACPTQAIVFGDTNDPNTRVAKLKAQPHDYALLDELNTRPRTTYLTAITNPNPKLRP</sequence>
<accession>A0A4Y6PRM1</accession>
<dbReference type="Gene3D" id="2.40.40.20">
    <property type="match status" value="1"/>
</dbReference>
<dbReference type="Pfam" id="PF12838">
    <property type="entry name" value="Fer4_7"/>
    <property type="match status" value="1"/>
</dbReference>
<feature type="domain" description="4Fe-4S ferredoxin-type" evidence="1">
    <location>
        <begin position="756"/>
        <end position="786"/>
    </location>
</feature>
<gene>
    <name evidence="2" type="ORF">FIV42_06715</name>
</gene>
<proteinExistence type="predicted"/>
<dbReference type="Gene3D" id="3.40.228.10">
    <property type="entry name" value="Dimethylsulfoxide Reductase, domain 2"/>
    <property type="match status" value="1"/>
</dbReference>
<dbReference type="SUPFAM" id="SSF53706">
    <property type="entry name" value="Formate dehydrogenase/DMSO reductase, domains 1-3"/>
    <property type="match status" value="1"/>
</dbReference>
<dbReference type="InterPro" id="IPR017896">
    <property type="entry name" value="4Fe4S_Fe-S-bd"/>
</dbReference>
<dbReference type="PANTHER" id="PTHR42783:SF3">
    <property type="entry name" value="GLUTAMATE SYNTHASE [NADPH] SMALL CHAIN-RELATED"/>
    <property type="match status" value="1"/>
</dbReference>
<dbReference type="PANTHER" id="PTHR42783">
    <property type="entry name" value="GLUTAMATE SYNTHASE [NADPH] SMALL CHAIN"/>
    <property type="match status" value="1"/>
</dbReference>
<evidence type="ECO:0000259" key="1">
    <source>
        <dbReference type="PROSITE" id="PS51379"/>
    </source>
</evidence>
<dbReference type="NCBIfam" id="TIGR04519">
    <property type="entry name" value="MoCo_extend_TAT"/>
    <property type="match status" value="1"/>
</dbReference>
<organism evidence="2 3">
    <name type="scientific">Persicimonas caeni</name>
    <dbReference type="NCBI Taxonomy" id="2292766"/>
    <lineage>
        <taxon>Bacteria</taxon>
        <taxon>Deltaproteobacteria</taxon>
        <taxon>Bradymonadales</taxon>
        <taxon>Bradymonadaceae</taxon>
        <taxon>Persicimonas</taxon>
    </lineage>
</organism>
<protein>
    <submittedName>
        <fullName evidence="2">4Fe-4S dicluster domain-containing protein</fullName>
    </submittedName>
</protein>
<keyword evidence="3" id="KW-1185">Reference proteome</keyword>
<evidence type="ECO:0000313" key="2">
    <source>
        <dbReference type="EMBL" id="QDG50435.1"/>
    </source>
</evidence>
<dbReference type="OrthoDB" id="9789030at2"/>
<dbReference type="Gene3D" id="3.30.70.20">
    <property type="match status" value="2"/>
</dbReference>
<feature type="domain" description="4Fe-4S ferredoxin-type" evidence="1">
    <location>
        <begin position="843"/>
        <end position="872"/>
    </location>
</feature>
<dbReference type="CDD" id="cd02784">
    <property type="entry name" value="MopB_CT_PHLH"/>
    <property type="match status" value="1"/>
</dbReference>
<name>A0A4Y6PRM1_PERCE</name>
<dbReference type="InterPro" id="IPR009010">
    <property type="entry name" value="Asp_de-COase-like_dom_sf"/>
</dbReference>